<dbReference type="Pfam" id="PF00657">
    <property type="entry name" value="Lipase_GDSL"/>
    <property type="match status" value="1"/>
</dbReference>
<feature type="non-terminal residue" evidence="1">
    <location>
        <position position="280"/>
    </location>
</feature>
<dbReference type="AlphaFoldDB" id="A0AAN8FMI4"/>
<name>A0AAN8FMI4_TRICO</name>
<comment type="caution">
    <text evidence="1">The sequence shown here is derived from an EMBL/GenBank/DDBJ whole genome shotgun (WGS) entry which is preliminary data.</text>
</comment>
<dbReference type="InterPro" id="IPR038885">
    <property type="entry name" value="PLB1"/>
</dbReference>
<evidence type="ECO:0000313" key="1">
    <source>
        <dbReference type="EMBL" id="KAK5980955.1"/>
    </source>
</evidence>
<dbReference type="GO" id="GO:0004620">
    <property type="term" value="F:phospholipase activity"/>
    <property type="evidence" value="ECO:0007669"/>
    <property type="project" value="InterPro"/>
</dbReference>
<evidence type="ECO:0000313" key="2">
    <source>
        <dbReference type="Proteomes" id="UP001331761"/>
    </source>
</evidence>
<dbReference type="Proteomes" id="UP001331761">
    <property type="component" value="Unassembled WGS sequence"/>
</dbReference>
<dbReference type="EMBL" id="WIXE01006815">
    <property type="protein sequence ID" value="KAK5980955.1"/>
    <property type="molecule type" value="Genomic_DNA"/>
</dbReference>
<dbReference type="PANTHER" id="PTHR21325">
    <property type="entry name" value="PHOSPHOLIPASE B, PLB1"/>
    <property type="match status" value="1"/>
</dbReference>
<dbReference type="InterPro" id="IPR001087">
    <property type="entry name" value="GDSL"/>
</dbReference>
<keyword evidence="2" id="KW-1185">Reference proteome</keyword>
<dbReference type="Gene3D" id="3.40.50.1110">
    <property type="entry name" value="SGNH hydrolase"/>
    <property type="match status" value="1"/>
</dbReference>
<dbReference type="PANTHER" id="PTHR21325:SF24">
    <property type="entry name" value="LIPASE_GDSL DOMAIN-CONTAINING PROTEIN"/>
    <property type="match status" value="1"/>
</dbReference>
<dbReference type="InterPro" id="IPR036514">
    <property type="entry name" value="SGNH_hydro_sf"/>
</dbReference>
<organism evidence="1 2">
    <name type="scientific">Trichostrongylus colubriformis</name>
    <name type="common">Black scour worm</name>
    <dbReference type="NCBI Taxonomy" id="6319"/>
    <lineage>
        <taxon>Eukaryota</taxon>
        <taxon>Metazoa</taxon>
        <taxon>Ecdysozoa</taxon>
        <taxon>Nematoda</taxon>
        <taxon>Chromadorea</taxon>
        <taxon>Rhabditida</taxon>
        <taxon>Rhabditina</taxon>
        <taxon>Rhabditomorpha</taxon>
        <taxon>Strongyloidea</taxon>
        <taxon>Trichostrongylidae</taxon>
        <taxon>Trichostrongylus</taxon>
    </lineage>
</organism>
<dbReference type="SUPFAM" id="SSF52266">
    <property type="entry name" value="SGNH hydrolase"/>
    <property type="match status" value="1"/>
</dbReference>
<accession>A0AAN8FMI4</accession>
<gene>
    <name evidence="1" type="ORF">GCK32_017084</name>
</gene>
<proteinExistence type="predicted"/>
<reference evidence="1 2" key="1">
    <citation type="submission" date="2019-10" db="EMBL/GenBank/DDBJ databases">
        <title>Assembly and Annotation for the nematode Trichostrongylus colubriformis.</title>
        <authorList>
            <person name="Martin J."/>
        </authorList>
    </citation>
    <scope>NUCLEOTIDE SEQUENCE [LARGE SCALE GENOMIC DNA]</scope>
    <source>
        <strain evidence="1">G859</strain>
        <tissue evidence="1">Whole worm</tissue>
    </source>
</reference>
<protein>
    <recommendedName>
        <fullName evidence="3">Phospholipase B1, membrane-associated</fullName>
    </recommendedName>
</protein>
<evidence type="ECO:0008006" key="3">
    <source>
        <dbReference type="Google" id="ProtNLM"/>
    </source>
</evidence>
<sequence>MAGNNMCVVLETKVPECVNIITLIHEQTIFFFLDILEHFSPNLKGASEGIGTSDDVLIAGFNLANSGGFTGDLPSQAKELVNRIRAHHGVDMHNQWKFINIFVGSNDLCKVCQNQTLFGAEQYAKHLQETVRYLRDILPRTYVNIVPPFHVEVLLETQPDNPFCVDLQSLSCQCISEMPRKDFLEIKSAFDQTLDAFAAAEFQTRDFATAVSYGVNVDNIATLGKSLNLAFIALDCFHFSSMAHDIVAKIIWSDLFKPIKSRAPIEWSTFQPQLWKCPPE</sequence>
<dbReference type="GO" id="GO:0006644">
    <property type="term" value="P:phospholipid metabolic process"/>
    <property type="evidence" value="ECO:0007669"/>
    <property type="project" value="TreeGrafter"/>
</dbReference>